<dbReference type="InterPro" id="IPR003848">
    <property type="entry name" value="DUF218"/>
</dbReference>
<dbReference type="Pfam" id="PF02698">
    <property type="entry name" value="DUF218"/>
    <property type="match status" value="1"/>
</dbReference>
<dbReference type="AlphaFoldDB" id="A0A9X2J5B9"/>
<evidence type="ECO:0000313" key="2">
    <source>
        <dbReference type="EMBL" id="MCM8558102.1"/>
    </source>
</evidence>
<dbReference type="Gene3D" id="3.40.50.620">
    <property type="entry name" value="HUPs"/>
    <property type="match status" value="1"/>
</dbReference>
<feature type="domain" description="DUF218" evidence="1">
    <location>
        <begin position="37"/>
        <end position="154"/>
    </location>
</feature>
<evidence type="ECO:0000313" key="3">
    <source>
        <dbReference type="Proteomes" id="UP001155128"/>
    </source>
</evidence>
<proteinExistence type="predicted"/>
<keyword evidence="3" id="KW-1185">Reference proteome</keyword>
<name>A0A9X2J5B9_9SPHN</name>
<dbReference type="CDD" id="cd06259">
    <property type="entry name" value="YdcF-like"/>
    <property type="match status" value="1"/>
</dbReference>
<reference evidence="2" key="1">
    <citation type="submission" date="2022-06" db="EMBL/GenBank/DDBJ databases">
        <title>Sphingomicrobium sedimins sp. nov., a marine bacterium isolated from tidal flat.</title>
        <authorList>
            <person name="Kim C.-H."/>
            <person name="Yoo Y."/>
            <person name="Kim J.-J."/>
        </authorList>
    </citation>
    <scope>NUCLEOTIDE SEQUENCE</scope>
    <source>
        <strain evidence="2">GRR-S6-50</strain>
    </source>
</reference>
<dbReference type="PANTHER" id="PTHR30336">
    <property type="entry name" value="INNER MEMBRANE PROTEIN, PROBABLE PERMEASE"/>
    <property type="match status" value="1"/>
</dbReference>
<accession>A0A9X2J5B9</accession>
<organism evidence="2 3">
    <name type="scientific">Sphingomicrobium sediminis</name>
    <dbReference type="NCBI Taxonomy" id="2950949"/>
    <lineage>
        <taxon>Bacteria</taxon>
        <taxon>Pseudomonadati</taxon>
        <taxon>Pseudomonadota</taxon>
        <taxon>Alphaproteobacteria</taxon>
        <taxon>Sphingomonadales</taxon>
        <taxon>Sphingomonadaceae</taxon>
        <taxon>Sphingomicrobium</taxon>
    </lineage>
</organism>
<dbReference type="GO" id="GO:0000270">
    <property type="term" value="P:peptidoglycan metabolic process"/>
    <property type="evidence" value="ECO:0007669"/>
    <property type="project" value="TreeGrafter"/>
</dbReference>
<dbReference type="EMBL" id="JAMSHT010000001">
    <property type="protein sequence ID" value="MCM8558102.1"/>
    <property type="molecule type" value="Genomic_DNA"/>
</dbReference>
<sequence length="179" mass="19769">MILRLFALIVGLYFAGFALFAVNLGDPAPEDSRETAAIVVLTGASGRIEQAIDRLEEGSAERLFIAGVDPVVRKQDLVAELDVSAAQFACCVELGSQSVDTKTNAIEARDWLARNGYDRDVTLVTSDWHMRRAAFEFRRALPEGMHIVYDAVPTEPGFGTLFAEYNKYVLRRVGLWVGL</sequence>
<dbReference type="GO" id="GO:0005886">
    <property type="term" value="C:plasma membrane"/>
    <property type="evidence" value="ECO:0007669"/>
    <property type="project" value="TreeGrafter"/>
</dbReference>
<dbReference type="RefSeq" id="WP_252114749.1">
    <property type="nucleotide sequence ID" value="NZ_JAMSHT010000001.1"/>
</dbReference>
<evidence type="ECO:0000259" key="1">
    <source>
        <dbReference type="Pfam" id="PF02698"/>
    </source>
</evidence>
<dbReference type="InterPro" id="IPR051599">
    <property type="entry name" value="Cell_Envelope_Assoc"/>
</dbReference>
<comment type="caution">
    <text evidence="2">The sequence shown here is derived from an EMBL/GenBank/DDBJ whole genome shotgun (WGS) entry which is preliminary data.</text>
</comment>
<dbReference type="PANTHER" id="PTHR30336:SF4">
    <property type="entry name" value="ENVELOPE BIOGENESIS FACTOR ELYC"/>
    <property type="match status" value="1"/>
</dbReference>
<protein>
    <submittedName>
        <fullName evidence="2">YdcF family protein</fullName>
    </submittedName>
</protein>
<dbReference type="Proteomes" id="UP001155128">
    <property type="component" value="Unassembled WGS sequence"/>
</dbReference>
<dbReference type="GO" id="GO:0043164">
    <property type="term" value="P:Gram-negative-bacterium-type cell wall biogenesis"/>
    <property type="evidence" value="ECO:0007669"/>
    <property type="project" value="TreeGrafter"/>
</dbReference>
<gene>
    <name evidence="2" type="ORF">NDO55_09740</name>
</gene>
<dbReference type="InterPro" id="IPR014729">
    <property type="entry name" value="Rossmann-like_a/b/a_fold"/>
</dbReference>